<keyword evidence="2 4" id="KW-0863">Zinc-finger</keyword>
<evidence type="ECO:0000256" key="3">
    <source>
        <dbReference type="ARBA" id="ARBA00022833"/>
    </source>
</evidence>
<dbReference type="InterPro" id="IPR002893">
    <property type="entry name" value="Znf_MYND"/>
</dbReference>
<organism evidence="6 7">
    <name type="scientific">Lasallia pustulata</name>
    <dbReference type="NCBI Taxonomy" id="136370"/>
    <lineage>
        <taxon>Eukaryota</taxon>
        <taxon>Fungi</taxon>
        <taxon>Dikarya</taxon>
        <taxon>Ascomycota</taxon>
        <taxon>Pezizomycotina</taxon>
        <taxon>Lecanoromycetes</taxon>
        <taxon>OSLEUM clade</taxon>
        <taxon>Umbilicariomycetidae</taxon>
        <taxon>Umbilicariales</taxon>
        <taxon>Umbilicariaceae</taxon>
        <taxon>Lasallia</taxon>
    </lineage>
</organism>
<evidence type="ECO:0000256" key="1">
    <source>
        <dbReference type="ARBA" id="ARBA00022723"/>
    </source>
</evidence>
<sequence>MASLPRILIITGDVDDTFRNVWTELLQRLKATSHVTFSSDPVSARRLLLGGEISSVLLVSPRPFLSSQEPYRILRDYVRNFAERQGGTVLFCGTFSSFVRPTTFELYFTNEWKLPWRSGTYVRETFKINTHFNTNGVNRMASSTFDPATAGLYHEYSQKALHVKGVSKNVCVYINSESDLESQVAPEAVSDKNESPTVFQCYGKGHVGFLGDCNGEDGTIEAILAMCGVTSTTRPPIVAAGAEDPEAGGWYCSGCGRQTRMQGNAEGQNYKYCSRCKMCHYCSDFCQKAHWEASHKKECKFMNVKDY</sequence>
<keyword evidence="3" id="KW-0862">Zinc</keyword>
<evidence type="ECO:0000256" key="2">
    <source>
        <dbReference type="ARBA" id="ARBA00022771"/>
    </source>
</evidence>
<dbReference type="Pfam" id="PF01753">
    <property type="entry name" value="zf-MYND"/>
    <property type="match status" value="1"/>
</dbReference>
<dbReference type="PROSITE" id="PS50865">
    <property type="entry name" value="ZF_MYND_2"/>
    <property type="match status" value="1"/>
</dbReference>
<dbReference type="EMBL" id="FWEW01003741">
    <property type="protein sequence ID" value="SLM40668.1"/>
    <property type="molecule type" value="Genomic_DNA"/>
</dbReference>
<dbReference type="PROSITE" id="PS01360">
    <property type="entry name" value="ZF_MYND_1"/>
    <property type="match status" value="1"/>
</dbReference>
<keyword evidence="1" id="KW-0479">Metal-binding</keyword>
<feature type="domain" description="MYND-type" evidence="5">
    <location>
        <begin position="252"/>
        <end position="299"/>
    </location>
</feature>
<evidence type="ECO:0000313" key="6">
    <source>
        <dbReference type="EMBL" id="SLM40668.1"/>
    </source>
</evidence>
<keyword evidence="7" id="KW-1185">Reference proteome</keyword>
<reference evidence="7" key="1">
    <citation type="submission" date="2017-03" db="EMBL/GenBank/DDBJ databases">
        <authorList>
            <person name="Sharma R."/>
            <person name="Thines M."/>
        </authorList>
    </citation>
    <scope>NUCLEOTIDE SEQUENCE [LARGE SCALE GENOMIC DNA]</scope>
</reference>
<evidence type="ECO:0000313" key="7">
    <source>
        <dbReference type="Proteomes" id="UP000192927"/>
    </source>
</evidence>
<dbReference type="Proteomes" id="UP000192927">
    <property type="component" value="Unassembled WGS sequence"/>
</dbReference>
<evidence type="ECO:0000259" key="5">
    <source>
        <dbReference type="PROSITE" id="PS50865"/>
    </source>
</evidence>
<dbReference type="GO" id="GO:0008270">
    <property type="term" value="F:zinc ion binding"/>
    <property type="evidence" value="ECO:0007669"/>
    <property type="project" value="UniProtKB-KW"/>
</dbReference>
<dbReference type="AlphaFoldDB" id="A0A1W5DBZ7"/>
<accession>A0A1W5DBZ7</accession>
<evidence type="ECO:0000256" key="4">
    <source>
        <dbReference type="PROSITE-ProRule" id="PRU00134"/>
    </source>
</evidence>
<name>A0A1W5DBZ7_9LECA</name>
<proteinExistence type="predicted"/>
<protein>
    <submittedName>
        <fullName evidence="6">Zinc finger, MYND-type</fullName>
    </submittedName>
</protein>
<dbReference type="SUPFAM" id="SSF144232">
    <property type="entry name" value="HIT/MYND zinc finger-like"/>
    <property type="match status" value="1"/>
</dbReference>
<dbReference type="Gene3D" id="6.10.140.2220">
    <property type="match status" value="1"/>
</dbReference>